<feature type="compositionally biased region" description="Basic residues" evidence="10">
    <location>
        <begin position="44"/>
        <end position="54"/>
    </location>
</feature>
<keyword evidence="3" id="KW-0690">Ribosome biogenesis</keyword>
<feature type="binding site" evidence="9">
    <location>
        <position position="392"/>
    </location>
    <ligand>
        <name>S-adenosyl-L-methionine</name>
        <dbReference type="ChEBI" id="CHEBI:59789"/>
    </ligand>
</feature>
<dbReference type="PROSITE" id="PS51686">
    <property type="entry name" value="SAM_MT_RSMB_NOP"/>
    <property type="match status" value="1"/>
</dbReference>
<keyword evidence="7 9" id="KW-0694">RNA-binding</keyword>
<keyword evidence="8" id="KW-0539">Nucleus</keyword>
<feature type="compositionally biased region" description="Acidic residues" evidence="10">
    <location>
        <begin position="123"/>
        <end position="133"/>
    </location>
</feature>
<evidence type="ECO:0000256" key="6">
    <source>
        <dbReference type="ARBA" id="ARBA00022691"/>
    </source>
</evidence>
<dbReference type="GO" id="GO:0009383">
    <property type="term" value="F:rRNA (cytosine-C5-)-methyltransferase activity"/>
    <property type="evidence" value="ECO:0007669"/>
    <property type="project" value="TreeGrafter"/>
</dbReference>
<dbReference type="InterPro" id="IPR049560">
    <property type="entry name" value="MeTrfase_RsmB-F_NOP2_cat"/>
</dbReference>
<gene>
    <name evidence="12" type="primary">EOG090X07AW</name>
</gene>
<sequence>MGRKGNFVEKTPRGPGRKAKKQKPPTLPASLKEEKEQKDTLGRRAQKRAAKRSALKVGIAKPSPKPTKKGKNVAAGEDLDSEGMSDEDQEKKNLFEDDDFEESAGEEEEDDAPLGDDFGGGSDDSDEDDDEELPIEKKSKELKLKKTKEDEEAEAELQMNIQQTEKFMLPSGEEVEKEKLLPPDLTVLKSRINEVVAILNDFTKKREESRSRIEYLDQLRTDLCSYYSYNDFLMGAFMETFTVTELIEFLEANETPRPMTIRTNTLKTRRRDLAQALINRGVNLDPVGKWSKVGLVIYNSQVPVGATPEYLAGHYILQGASSFLPVMALAPQEGDKVLDMSAAPGGKTSHIAALMKNTGMLFANDANPERAKAIIGNLHRLGVTNCVVMTCDGKDLPKMSKGYNRVLLDAPCSGSGVISKDPSAKTSKDGKDINRCSHLQKELILAAIDCADEGGYIVYSTCSVLVQENEWVVDYALKKRNVKVVDTGLDFGREGFPRFQKLIFHPSVKLTRRFYPHTHNMDGFFVAKLKKISNAMPIPAPEEEEKADAEVTKHGEDSDEEPNSSSKKSKRKKGGKVYGEAKKNGSLRGIAKKGGGIQKKKIGVQKKKTFSKKAK</sequence>
<evidence type="ECO:0000256" key="9">
    <source>
        <dbReference type="PROSITE-ProRule" id="PRU01023"/>
    </source>
</evidence>
<comment type="subcellular location">
    <subcellularLocation>
        <location evidence="1">Nucleus</location>
        <location evidence="1">Nucleolus</location>
    </subcellularLocation>
</comment>
<dbReference type="GO" id="GO:0003723">
    <property type="term" value="F:RNA binding"/>
    <property type="evidence" value="ECO:0007669"/>
    <property type="project" value="UniProtKB-UniRule"/>
</dbReference>
<feature type="binding site" evidence="9">
    <location>
        <position position="365"/>
    </location>
    <ligand>
        <name>S-adenosyl-L-methionine</name>
        <dbReference type="ChEBI" id="CHEBI:59789"/>
    </ligand>
</feature>
<proteinExistence type="evidence at transcript level"/>
<keyword evidence="5 9" id="KW-0808">Transferase</keyword>
<accession>A0A4Y7LNL6</accession>
<dbReference type="Pfam" id="PF22458">
    <property type="entry name" value="RsmF-B_ferredox"/>
    <property type="match status" value="1"/>
</dbReference>
<dbReference type="InterPro" id="IPR011023">
    <property type="entry name" value="Nop2p"/>
</dbReference>
<feature type="compositionally biased region" description="Basic and acidic residues" evidence="10">
    <location>
        <begin position="1"/>
        <end position="12"/>
    </location>
</feature>
<keyword evidence="4 9" id="KW-0489">Methyltransferase</keyword>
<dbReference type="Gene3D" id="3.40.50.150">
    <property type="entry name" value="Vaccinia Virus protein VP39"/>
    <property type="match status" value="1"/>
</dbReference>
<protein>
    <submittedName>
        <fullName evidence="12">EOG090X07AW</fullName>
    </submittedName>
</protein>
<name>A0A4Y7LNL6_9CRUS</name>
<organism evidence="12">
    <name type="scientific">Eubosmina coregoni</name>
    <dbReference type="NCBI Taxonomy" id="186181"/>
    <lineage>
        <taxon>Eukaryota</taxon>
        <taxon>Metazoa</taxon>
        <taxon>Ecdysozoa</taxon>
        <taxon>Arthropoda</taxon>
        <taxon>Crustacea</taxon>
        <taxon>Branchiopoda</taxon>
        <taxon>Diplostraca</taxon>
        <taxon>Cladocera</taxon>
        <taxon>Anomopoda</taxon>
        <taxon>Bosminidae</taxon>
        <taxon>Eubosmina</taxon>
    </lineage>
</organism>
<dbReference type="SUPFAM" id="SSF53335">
    <property type="entry name" value="S-adenosyl-L-methionine-dependent methyltransferases"/>
    <property type="match status" value="1"/>
</dbReference>
<feature type="domain" description="SAM-dependent MTase RsmB/NOP-type" evidence="11">
    <location>
        <begin position="249"/>
        <end position="532"/>
    </location>
</feature>
<feature type="region of interest" description="Disordered" evidence="10">
    <location>
        <begin position="1"/>
        <end position="151"/>
    </location>
</feature>
<evidence type="ECO:0000256" key="5">
    <source>
        <dbReference type="ARBA" id="ARBA00022679"/>
    </source>
</evidence>
<feature type="compositionally biased region" description="Basic residues" evidence="10">
    <location>
        <begin position="598"/>
        <end position="615"/>
    </location>
</feature>
<feature type="active site" description="Nucleophile" evidence="9">
    <location>
        <position position="462"/>
    </location>
</feature>
<keyword evidence="6 9" id="KW-0949">S-adenosyl-L-methionine</keyword>
<dbReference type="InterPro" id="IPR029063">
    <property type="entry name" value="SAM-dependent_MTases_sf"/>
</dbReference>
<dbReference type="PRINTS" id="PR02012">
    <property type="entry name" value="RCMTNOP2"/>
</dbReference>
<dbReference type="GO" id="GO:0005730">
    <property type="term" value="C:nucleolus"/>
    <property type="evidence" value="ECO:0007669"/>
    <property type="project" value="UniProtKB-SubCell"/>
</dbReference>
<dbReference type="Pfam" id="PF01189">
    <property type="entry name" value="Methyltr_RsmB-F"/>
    <property type="match status" value="1"/>
</dbReference>
<dbReference type="Gene3D" id="3.30.70.1170">
    <property type="entry name" value="Sun protein, domain 3"/>
    <property type="match status" value="1"/>
</dbReference>
<feature type="compositionally biased region" description="Basic and acidic residues" evidence="10">
    <location>
        <begin position="31"/>
        <end position="42"/>
    </location>
</feature>
<reference evidence="12" key="1">
    <citation type="submission" date="2018-08" db="EMBL/GenBank/DDBJ databases">
        <authorList>
            <person name="Cornetti L."/>
        </authorList>
    </citation>
    <scope>NUCLEOTIDE SEQUENCE</scope>
    <source>
        <strain evidence="12">FI-BAL1-1</strain>
    </source>
</reference>
<dbReference type="PANTHER" id="PTHR22807:SF30">
    <property type="entry name" value="28S RRNA (CYTOSINE(4447)-C(5))-METHYLTRANSFERASE-RELATED"/>
    <property type="match status" value="1"/>
</dbReference>
<dbReference type="AlphaFoldDB" id="A0A4Y7LNL6"/>
<evidence type="ECO:0000256" key="1">
    <source>
        <dbReference type="ARBA" id="ARBA00004604"/>
    </source>
</evidence>
<dbReference type="NCBIfam" id="TIGR00446">
    <property type="entry name" value="nop2p"/>
    <property type="match status" value="1"/>
</dbReference>
<dbReference type="InterPro" id="IPR001678">
    <property type="entry name" value="MeTrfase_RsmB-F_NOP2_dom"/>
</dbReference>
<evidence type="ECO:0000256" key="3">
    <source>
        <dbReference type="ARBA" id="ARBA00022517"/>
    </source>
</evidence>
<evidence type="ECO:0000256" key="10">
    <source>
        <dbReference type="SAM" id="MobiDB-lite"/>
    </source>
</evidence>
<evidence type="ECO:0000313" key="12">
    <source>
        <dbReference type="EMBL" id="SVE69836.1"/>
    </source>
</evidence>
<dbReference type="GO" id="GO:0070475">
    <property type="term" value="P:rRNA base methylation"/>
    <property type="evidence" value="ECO:0007669"/>
    <property type="project" value="TreeGrafter"/>
</dbReference>
<feature type="compositionally biased region" description="Acidic residues" evidence="10">
    <location>
        <begin position="96"/>
        <end position="114"/>
    </location>
</feature>
<dbReference type="EMBL" id="LR000217">
    <property type="protein sequence ID" value="SVE69836.1"/>
    <property type="molecule type" value="mRNA"/>
</dbReference>
<feature type="binding site" evidence="9">
    <location>
        <position position="409"/>
    </location>
    <ligand>
        <name>S-adenosyl-L-methionine</name>
        <dbReference type="ChEBI" id="CHEBI:59789"/>
    </ligand>
</feature>
<dbReference type="InterPro" id="IPR023273">
    <property type="entry name" value="RCMT_NOP2"/>
</dbReference>
<dbReference type="PRINTS" id="PR02008">
    <property type="entry name" value="RCMTFAMILY"/>
</dbReference>
<comment type="similarity">
    <text evidence="2 9">Belongs to the class I-like SAM-binding methyltransferase superfamily. RsmB/NOP family.</text>
</comment>
<feature type="binding site" evidence="9">
    <location>
        <begin position="341"/>
        <end position="347"/>
    </location>
    <ligand>
        <name>S-adenosyl-L-methionine</name>
        <dbReference type="ChEBI" id="CHEBI:59789"/>
    </ligand>
</feature>
<dbReference type="PANTHER" id="PTHR22807">
    <property type="entry name" value="NOP2 YEAST -RELATED NOL1/NOP2/FMU SUN DOMAIN-CONTAINING"/>
    <property type="match status" value="1"/>
</dbReference>
<dbReference type="InterPro" id="IPR054728">
    <property type="entry name" value="RsmB-like_ferredoxin"/>
</dbReference>
<dbReference type="FunFam" id="3.30.70.1170:FF:000001">
    <property type="entry name" value="Ribosomal RNA methyltransferase Nop2"/>
    <property type="match status" value="1"/>
</dbReference>
<evidence type="ECO:0000256" key="7">
    <source>
        <dbReference type="ARBA" id="ARBA00022884"/>
    </source>
</evidence>
<evidence type="ECO:0000256" key="8">
    <source>
        <dbReference type="ARBA" id="ARBA00023242"/>
    </source>
</evidence>
<evidence type="ECO:0000256" key="4">
    <source>
        <dbReference type="ARBA" id="ARBA00022603"/>
    </source>
</evidence>
<feature type="compositionally biased region" description="Basic and acidic residues" evidence="10">
    <location>
        <begin position="134"/>
        <end position="149"/>
    </location>
</feature>
<feature type="region of interest" description="Disordered" evidence="10">
    <location>
        <begin position="540"/>
        <end position="615"/>
    </location>
</feature>
<evidence type="ECO:0000259" key="11">
    <source>
        <dbReference type="PROSITE" id="PS51686"/>
    </source>
</evidence>
<dbReference type="GO" id="GO:0000470">
    <property type="term" value="P:maturation of LSU-rRNA"/>
    <property type="evidence" value="ECO:0007669"/>
    <property type="project" value="TreeGrafter"/>
</dbReference>
<dbReference type="InterPro" id="IPR023267">
    <property type="entry name" value="RCMT"/>
</dbReference>
<feature type="compositionally biased region" description="Acidic residues" evidence="10">
    <location>
        <begin position="77"/>
        <end position="88"/>
    </location>
</feature>
<evidence type="ECO:0000256" key="2">
    <source>
        <dbReference type="ARBA" id="ARBA00007494"/>
    </source>
</evidence>